<reference evidence="3" key="1">
    <citation type="journal article" date="2013" name="Nature">
        <title>Pan genome of the phytoplankton Emiliania underpins its global distribution.</title>
        <authorList>
            <person name="Read B.A."/>
            <person name="Kegel J."/>
            <person name="Klute M.J."/>
            <person name="Kuo A."/>
            <person name="Lefebvre S.C."/>
            <person name="Maumus F."/>
            <person name="Mayer C."/>
            <person name="Miller J."/>
            <person name="Monier A."/>
            <person name="Salamov A."/>
            <person name="Young J."/>
            <person name="Aguilar M."/>
            <person name="Claverie J.M."/>
            <person name="Frickenhaus S."/>
            <person name="Gonzalez K."/>
            <person name="Herman E.K."/>
            <person name="Lin Y.C."/>
            <person name="Napier J."/>
            <person name="Ogata H."/>
            <person name="Sarno A.F."/>
            <person name="Shmutz J."/>
            <person name="Schroeder D."/>
            <person name="de Vargas C."/>
            <person name="Verret F."/>
            <person name="von Dassow P."/>
            <person name="Valentin K."/>
            <person name="Van de Peer Y."/>
            <person name="Wheeler G."/>
            <person name="Dacks J.B."/>
            <person name="Delwiche C.F."/>
            <person name="Dyhrman S.T."/>
            <person name="Glockner G."/>
            <person name="John U."/>
            <person name="Richards T."/>
            <person name="Worden A.Z."/>
            <person name="Zhang X."/>
            <person name="Grigoriev I.V."/>
            <person name="Allen A.E."/>
            <person name="Bidle K."/>
            <person name="Borodovsky M."/>
            <person name="Bowler C."/>
            <person name="Brownlee C."/>
            <person name="Cock J.M."/>
            <person name="Elias M."/>
            <person name="Gladyshev V.N."/>
            <person name="Groth M."/>
            <person name="Guda C."/>
            <person name="Hadaegh A."/>
            <person name="Iglesias-Rodriguez M.D."/>
            <person name="Jenkins J."/>
            <person name="Jones B.M."/>
            <person name="Lawson T."/>
            <person name="Leese F."/>
            <person name="Lindquist E."/>
            <person name="Lobanov A."/>
            <person name="Lomsadze A."/>
            <person name="Malik S.B."/>
            <person name="Marsh M.E."/>
            <person name="Mackinder L."/>
            <person name="Mock T."/>
            <person name="Mueller-Roeber B."/>
            <person name="Pagarete A."/>
            <person name="Parker M."/>
            <person name="Probert I."/>
            <person name="Quesneville H."/>
            <person name="Raines C."/>
            <person name="Rensing S.A."/>
            <person name="Riano-Pachon D.M."/>
            <person name="Richier S."/>
            <person name="Rokitta S."/>
            <person name="Shiraiwa Y."/>
            <person name="Soanes D.M."/>
            <person name="van der Giezen M."/>
            <person name="Wahlund T.M."/>
            <person name="Williams B."/>
            <person name="Wilson W."/>
            <person name="Wolfe G."/>
            <person name="Wurch L.L."/>
        </authorList>
    </citation>
    <scope>NUCLEOTIDE SEQUENCE</scope>
</reference>
<organism evidence="2 3">
    <name type="scientific">Emiliania huxleyi (strain CCMP1516)</name>
    <dbReference type="NCBI Taxonomy" id="280463"/>
    <lineage>
        <taxon>Eukaryota</taxon>
        <taxon>Haptista</taxon>
        <taxon>Haptophyta</taxon>
        <taxon>Prymnesiophyceae</taxon>
        <taxon>Isochrysidales</taxon>
        <taxon>Noelaerhabdaceae</taxon>
        <taxon>Emiliania</taxon>
    </lineage>
</organism>
<dbReference type="Proteomes" id="UP000013827">
    <property type="component" value="Unassembled WGS sequence"/>
</dbReference>
<evidence type="ECO:0000256" key="1">
    <source>
        <dbReference type="SAM" id="MobiDB-lite"/>
    </source>
</evidence>
<evidence type="ECO:0000313" key="3">
    <source>
        <dbReference type="Proteomes" id="UP000013827"/>
    </source>
</evidence>
<dbReference type="AlphaFoldDB" id="A0A0D3I196"/>
<accession>A0A0D3I196</accession>
<dbReference type="RefSeq" id="XP_005757460.1">
    <property type="nucleotide sequence ID" value="XM_005757403.1"/>
</dbReference>
<dbReference type="KEGG" id="ehx:EMIHUDRAFT_453746"/>
<name>A0A0D3I196_EMIH1</name>
<reference evidence="2" key="2">
    <citation type="submission" date="2024-10" db="UniProtKB">
        <authorList>
            <consortium name="EnsemblProtists"/>
        </authorList>
    </citation>
    <scope>IDENTIFICATION</scope>
</reference>
<dbReference type="GeneID" id="17251136"/>
<dbReference type="EnsemblProtists" id="EOD05031">
    <property type="protein sequence ID" value="EOD05031"/>
    <property type="gene ID" value="EMIHUDRAFT_453746"/>
</dbReference>
<keyword evidence="3" id="KW-1185">Reference proteome</keyword>
<sequence>MEAEEDGSAGGAGGSGGGGGETLEGEGSVTLGAFFNALDHFTLRRPAEGGSELALYDALRSPDRALLRGGHFVAEGSLVVEQLLALRREDGTPRFRLVSLLGTEQMLGRLAPTKPGAQIQLSGLGTEQMLGRLAPAIQRADEAYVEDGSRCVAFGGSRADLSAATGFKHSALSVLGIALRPPSAVPLSPWLAALAAAAGMRRPTLLLLDGVIKPENV</sequence>
<proteinExistence type="predicted"/>
<evidence type="ECO:0000313" key="2">
    <source>
        <dbReference type="EnsemblProtists" id="EOD05031"/>
    </source>
</evidence>
<feature type="region of interest" description="Disordered" evidence="1">
    <location>
        <begin position="1"/>
        <end position="23"/>
    </location>
</feature>
<protein>
    <submittedName>
        <fullName evidence="2">Uncharacterized protein</fullName>
    </submittedName>
</protein>
<dbReference type="HOGENOM" id="CLU_1275207_0_0_1"/>
<feature type="compositionally biased region" description="Gly residues" evidence="1">
    <location>
        <begin position="8"/>
        <end position="22"/>
    </location>
</feature>
<dbReference type="PaxDb" id="2903-EOD05031"/>